<name>A0ABD2PBJ3_9CUCU</name>
<dbReference type="InterPro" id="IPR000477">
    <property type="entry name" value="RT_dom"/>
</dbReference>
<evidence type="ECO:0000259" key="1">
    <source>
        <dbReference type="Pfam" id="PF00078"/>
    </source>
</evidence>
<reference evidence="2 3" key="1">
    <citation type="journal article" date="2021" name="BMC Biol.">
        <title>Horizontally acquired antibacterial genes associated with adaptive radiation of ladybird beetles.</title>
        <authorList>
            <person name="Li H.S."/>
            <person name="Tang X.F."/>
            <person name="Huang Y.H."/>
            <person name="Xu Z.Y."/>
            <person name="Chen M.L."/>
            <person name="Du X.Y."/>
            <person name="Qiu B.Y."/>
            <person name="Chen P.T."/>
            <person name="Zhang W."/>
            <person name="Slipinski A."/>
            <person name="Escalona H.E."/>
            <person name="Waterhouse R.M."/>
            <person name="Zwick A."/>
            <person name="Pang H."/>
        </authorList>
    </citation>
    <scope>NUCLEOTIDE SEQUENCE [LARGE SCALE GENOMIC DNA]</scope>
    <source>
        <strain evidence="2">SYSU2018</strain>
    </source>
</reference>
<gene>
    <name evidence="2" type="ORF">HHI36_002594</name>
</gene>
<comment type="caution">
    <text evidence="2">The sequence shown here is derived from an EMBL/GenBank/DDBJ whole genome shotgun (WGS) entry which is preliminary data.</text>
</comment>
<protein>
    <recommendedName>
        <fullName evidence="1">Reverse transcriptase domain-containing protein</fullName>
    </recommendedName>
</protein>
<dbReference type="Proteomes" id="UP001516400">
    <property type="component" value="Unassembled WGS sequence"/>
</dbReference>
<proteinExistence type="predicted"/>
<dbReference type="Pfam" id="PF00078">
    <property type="entry name" value="RVT_1"/>
    <property type="match status" value="1"/>
</dbReference>
<dbReference type="InterPro" id="IPR052560">
    <property type="entry name" value="RdDP_mobile_element"/>
</dbReference>
<dbReference type="PANTHER" id="PTHR36688:SF1">
    <property type="entry name" value="ENDONUCLEASE_EXONUCLEASE_PHOSPHATASE DOMAIN-CONTAINING PROTEIN"/>
    <property type="match status" value="1"/>
</dbReference>
<dbReference type="EMBL" id="JABFTP020000185">
    <property type="protein sequence ID" value="KAL3288146.1"/>
    <property type="molecule type" value="Genomic_DNA"/>
</dbReference>
<dbReference type="AlphaFoldDB" id="A0ABD2PBJ3"/>
<dbReference type="PANTHER" id="PTHR36688">
    <property type="entry name" value="ENDO/EXONUCLEASE/PHOSPHATASE DOMAIN-CONTAINING PROTEIN"/>
    <property type="match status" value="1"/>
</dbReference>
<organism evidence="2 3">
    <name type="scientific">Cryptolaemus montrouzieri</name>
    <dbReference type="NCBI Taxonomy" id="559131"/>
    <lineage>
        <taxon>Eukaryota</taxon>
        <taxon>Metazoa</taxon>
        <taxon>Ecdysozoa</taxon>
        <taxon>Arthropoda</taxon>
        <taxon>Hexapoda</taxon>
        <taxon>Insecta</taxon>
        <taxon>Pterygota</taxon>
        <taxon>Neoptera</taxon>
        <taxon>Endopterygota</taxon>
        <taxon>Coleoptera</taxon>
        <taxon>Polyphaga</taxon>
        <taxon>Cucujiformia</taxon>
        <taxon>Coccinelloidea</taxon>
        <taxon>Coccinellidae</taxon>
        <taxon>Scymninae</taxon>
        <taxon>Scymnini</taxon>
        <taxon>Cryptolaemus</taxon>
    </lineage>
</organism>
<accession>A0ABD2PBJ3</accession>
<evidence type="ECO:0000313" key="3">
    <source>
        <dbReference type="Proteomes" id="UP001516400"/>
    </source>
</evidence>
<evidence type="ECO:0000313" key="2">
    <source>
        <dbReference type="EMBL" id="KAL3288146.1"/>
    </source>
</evidence>
<keyword evidence="3" id="KW-1185">Reference proteome</keyword>
<sequence>MVVTVKKVQLAVTTFQPYKAPGADSIYPAHLIKGMDRIVMHLIHIFSSCLTLGYISDPWKRVRVVFISKPLKIVYKIAKGFRPISLTSFLLQTMERLVERYLRENTLVDHPLHITQHAYEQGRSVDSALYSVVGYIEKGLKKGEVTLRIFQDIEEAFDNILYKSIDKAIADTKVNKTIARWMERLLSTRRIEAQLGESTVR</sequence>
<feature type="domain" description="Reverse transcriptase" evidence="1">
    <location>
        <begin position="78"/>
        <end position="193"/>
    </location>
</feature>